<dbReference type="Gene3D" id="2.30.42.10">
    <property type="match status" value="2"/>
</dbReference>
<evidence type="ECO:0000256" key="9">
    <source>
        <dbReference type="ARBA" id="ARBA00023049"/>
    </source>
</evidence>
<name>A0A6C2TXF9_PONDE</name>
<evidence type="ECO:0000256" key="11">
    <source>
        <dbReference type="RuleBase" id="RU362031"/>
    </source>
</evidence>
<dbReference type="InterPro" id="IPR001478">
    <property type="entry name" value="PDZ"/>
</dbReference>
<dbReference type="InterPro" id="IPR004387">
    <property type="entry name" value="Pept_M50_Zn"/>
</dbReference>
<dbReference type="Pfam" id="PF02163">
    <property type="entry name" value="Peptidase_M50"/>
    <property type="match status" value="1"/>
</dbReference>
<comment type="cofactor">
    <cofactor evidence="1 11">
        <name>Zn(2+)</name>
        <dbReference type="ChEBI" id="CHEBI:29105"/>
    </cofactor>
</comment>
<feature type="transmembrane region" description="Helical" evidence="11">
    <location>
        <begin position="371"/>
        <end position="396"/>
    </location>
</feature>
<keyword evidence="9 11" id="KW-0482">Metalloprotease</keyword>
<proteinExistence type="inferred from homology"/>
<sequence>MLETLFFIAMMLFLFGITIFVHEFGHFIVAKKCGLVIEAFSIGMGPALWKKEVDGIVYKIGAFPIGGYVSLPQLDPEGMEKMQGDNENDRATLPEVSPWKKIAVAVAGPLCNILFAIPLALIVSTAEKAPDTTVVGGVSTNSVCHAKGLKAGDEIIAINGNEVTSWYDIMVEKMLLQDTGRISIDYVSAGTTNQLELVGEEIDQEVIGFSGVGQALRPLLADIRSGEPAGDGGLKTGDLVTQIDGKPIHYWHELPEAVQARRDQPTEFTVLRKDETLTLTVTPKYIEEYDKVMIGVTPGDPNALPWSMSGNPITQIKSDAMKIFRLLKALTTKGEAKQAAGGLGGPVAIFTMIWFALKLGLPYAIGLIRFININLAVLNLLPLPVLDGGHICFALWEGITKRKVHPKVVGTLVNIFAILLISAMLFLSWRDVDRNWNVSRFFKKAPAEQVDEPAPTE</sequence>
<keyword evidence="10 11" id="KW-0472">Membrane</keyword>
<keyword evidence="8 11" id="KW-1133">Transmembrane helix</keyword>
<evidence type="ECO:0000256" key="1">
    <source>
        <dbReference type="ARBA" id="ARBA00001947"/>
    </source>
</evidence>
<dbReference type="PANTHER" id="PTHR42837:SF2">
    <property type="entry name" value="MEMBRANE METALLOPROTEASE ARASP2, CHLOROPLASTIC-RELATED"/>
    <property type="match status" value="1"/>
</dbReference>
<evidence type="ECO:0000256" key="2">
    <source>
        <dbReference type="ARBA" id="ARBA00004141"/>
    </source>
</evidence>
<feature type="domain" description="PDZ" evidence="12">
    <location>
        <begin position="194"/>
        <end position="248"/>
    </location>
</feature>
<dbReference type="GO" id="GO:0046872">
    <property type="term" value="F:metal ion binding"/>
    <property type="evidence" value="ECO:0007669"/>
    <property type="project" value="UniProtKB-KW"/>
</dbReference>
<evidence type="ECO:0000313" key="14">
    <source>
        <dbReference type="Proteomes" id="UP000366872"/>
    </source>
</evidence>
<evidence type="ECO:0000256" key="6">
    <source>
        <dbReference type="ARBA" id="ARBA00022801"/>
    </source>
</evidence>
<dbReference type="GO" id="GO:0006508">
    <property type="term" value="P:proteolysis"/>
    <property type="evidence" value="ECO:0007669"/>
    <property type="project" value="UniProtKB-KW"/>
</dbReference>
<reference evidence="13 14" key="1">
    <citation type="submission" date="2019-04" db="EMBL/GenBank/DDBJ databases">
        <authorList>
            <person name="Van Vliet M D."/>
        </authorList>
    </citation>
    <scope>NUCLEOTIDE SEQUENCE [LARGE SCALE GENOMIC DNA]</scope>
    <source>
        <strain evidence="13 14">F1</strain>
    </source>
</reference>
<organism evidence="13 14">
    <name type="scientific">Pontiella desulfatans</name>
    <dbReference type="NCBI Taxonomy" id="2750659"/>
    <lineage>
        <taxon>Bacteria</taxon>
        <taxon>Pseudomonadati</taxon>
        <taxon>Kiritimatiellota</taxon>
        <taxon>Kiritimatiellia</taxon>
        <taxon>Kiritimatiellales</taxon>
        <taxon>Pontiellaceae</taxon>
        <taxon>Pontiella</taxon>
    </lineage>
</organism>
<dbReference type="EMBL" id="CAAHFG010000001">
    <property type="protein sequence ID" value="VGO12305.1"/>
    <property type="molecule type" value="Genomic_DNA"/>
</dbReference>
<dbReference type="NCBIfam" id="TIGR00054">
    <property type="entry name" value="RIP metalloprotease RseP"/>
    <property type="match status" value="1"/>
</dbReference>
<dbReference type="InterPro" id="IPR036034">
    <property type="entry name" value="PDZ_sf"/>
</dbReference>
<gene>
    <name evidence="13" type="ORF">PDESU_00856</name>
</gene>
<evidence type="ECO:0000259" key="12">
    <source>
        <dbReference type="PROSITE" id="PS50106"/>
    </source>
</evidence>
<keyword evidence="4 13" id="KW-0645">Protease</keyword>
<accession>A0A6C2TXF9</accession>
<dbReference type="EC" id="3.4.24.-" evidence="11"/>
<protein>
    <recommendedName>
        <fullName evidence="11">Zinc metalloprotease</fullName>
        <ecNumber evidence="11">3.4.24.-</ecNumber>
    </recommendedName>
</protein>
<dbReference type="SMART" id="SM00228">
    <property type="entry name" value="PDZ"/>
    <property type="match status" value="2"/>
</dbReference>
<dbReference type="PANTHER" id="PTHR42837">
    <property type="entry name" value="REGULATOR OF SIGMA-E PROTEASE RSEP"/>
    <property type="match status" value="1"/>
</dbReference>
<evidence type="ECO:0000256" key="5">
    <source>
        <dbReference type="ARBA" id="ARBA00022692"/>
    </source>
</evidence>
<keyword evidence="11" id="KW-0479">Metal-binding</keyword>
<keyword evidence="14" id="KW-1185">Reference proteome</keyword>
<evidence type="ECO:0000256" key="7">
    <source>
        <dbReference type="ARBA" id="ARBA00022833"/>
    </source>
</evidence>
<dbReference type="GO" id="GO:0016020">
    <property type="term" value="C:membrane"/>
    <property type="evidence" value="ECO:0007669"/>
    <property type="project" value="UniProtKB-SubCell"/>
</dbReference>
<keyword evidence="6 11" id="KW-0378">Hydrolase</keyword>
<evidence type="ECO:0000256" key="10">
    <source>
        <dbReference type="ARBA" id="ARBA00023136"/>
    </source>
</evidence>
<comment type="similarity">
    <text evidence="3 11">Belongs to the peptidase M50B family.</text>
</comment>
<feature type="transmembrane region" description="Helical" evidence="11">
    <location>
        <begin position="408"/>
        <end position="429"/>
    </location>
</feature>
<dbReference type="CDD" id="cd06163">
    <property type="entry name" value="S2P-M50_PDZ_RseP-like"/>
    <property type="match status" value="1"/>
</dbReference>
<comment type="subcellular location">
    <subcellularLocation>
        <location evidence="2">Membrane</location>
        <topology evidence="2">Multi-pass membrane protein</topology>
    </subcellularLocation>
</comment>
<evidence type="ECO:0000256" key="8">
    <source>
        <dbReference type="ARBA" id="ARBA00022989"/>
    </source>
</evidence>
<dbReference type="CDD" id="cd23081">
    <property type="entry name" value="cpPDZ_EcRseP-like"/>
    <property type="match status" value="1"/>
</dbReference>
<evidence type="ECO:0000256" key="3">
    <source>
        <dbReference type="ARBA" id="ARBA00007931"/>
    </source>
</evidence>
<dbReference type="GO" id="GO:0004222">
    <property type="term" value="F:metalloendopeptidase activity"/>
    <property type="evidence" value="ECO:0007669"/>
    <property type="project" value="InterPro"/>
</dbReference>
<dbReference type="PROSITE" id="PS50106">
    <property type="entry name" value="PDZ"/>
    <property type="match status" value="1"/>
</dbReference>
<feature type="transmembrane region" description="Helical" evidence="11">
    <location>
        <begin position="343"/>
        <end position="365"/>
    </location>
</feature>
<evidence type="ECO:0000313" key="13">
    <source>
        <dbReference type="EMBL" id="VGO12305.1"/>
    </source>
</evidence>
<evidence type="ECO:0000256" key="4">
    <source>
        <dbReference type="ARBA" id="ARBA00022670"/>
    </source>
</evidence>
<dbReference type="Proteomes" id="UP000366872">
    <property type="component" value="Unassembled WGS sequence"/>
</dbReference>
<dbReference type="SUPFAM" id="SSF50156">
    <property type="entry name" value="PDZ domain-like"/>
    <property type="match status" value="2"/>
</dbReference>
<keyword evidence="5 11" id="KW-0812">Transmembrane</keyword>
<keyword evidence="7 11" id="KW-0862">Zinc</keyword>
<feature type="transmembrane region" description="Helical" evidence="11">
    <location>
        <begin position="6"/>
        <end position="25"/>
    </location>
</feature>
<dbReference type="RefSeq" id="WP_136077985.1">
    <property type="nucleotide sequence ID" value="NZ_CAAHFG010000001.1"/>
</dbReference>
<dbReference type="InterPro" id="IPR008915">
    <property type="entry name" value="Peptidase_M50"/>
</dbReference>
<dbReference type="AlphaFoldDB" id="A0A6C2TXF9"/>